<keyword evidence="3" id="KW-1185">Reference proteome</keyword>
<proteinExistence type="predicted"/>
<evidence type="ECO:0008006" key="4">
    <source>
        <dbReference type="Google" id="ProtNLM"/>
    </source>
</evidence>
<keyword evidence="1" id="KW-0812">Transmembrane</keyword>
<keyword evidence="1" id="KW-0472">Membrane</keyword>
<dbReference type="STRING" id="633807.BW732_04140"/>
<protein>
    <recommendedName>
        <fullName evidence="4">DUF3290 domain-containing protein</fullName>
    </recommendedName>
</protein>
<feature type="transmembrane region" description="Helical" evidence="1">
    <location>
        <begin position="18"/>
        <end position="35"/>
    </location>
</feature>
<dbReference type="KEGG" id="vpi:BW732_04140"/>
<accession>A0A1Q2D515</accession>
<name>A0A1Q2D515_9ENTE</name>
<reference evidence="2 3" key="1">
    <citation type="journal article" date="2010" name="Int. J. Syst. Evol. Microbiol.">
        <title>Vagococcus penaei sp. nov., isolated from spoilage microbiota of cooked shrimp (Penaeus vannamei).</title>
        <authorList>
            <person name="Jaffres E."/>
            <person name="Prevost H."/>
            <person name="Rossero A."/>
            <person name="Joffraud J.J."/>
            <person name="Dousset X."/>
        </authorList>
    </citation>
    <scope>NUCLEOTIDE SEQUENCE [LARGE SCALE GENOMIC DNA]</scope>
    <source>
        <strain evidence="2 3">CD276</strain>
    </source>
</reference>
<organism evidence="2 3">
    <name type="scientific">Vagococcus penaei</name>
    <dbReference type="NCBI Taxonomy" id="633807"/>
    <lineage>
        <taxon>Bacteria</taxon>
        <taxon>Bacillati</taxon>
        <taxon>Bacillota</taxon>
        <taxon>Bacilli</taxon>
        <taxon>Lactobacillales</taxon>
        <taxon>Enterococcaceae</taxon>
        <taxon>Vagococcus</taxon>
    </lineage>
</organism>
<dbReference type="RefSeq" id="WP_161485510.1">
    <property type="nucleotide sequence ID" value="NZ_CP019609.1"/>
</dbReference>
<dbReference type="InterPro" id="IPR021707">
    <property type="entry name" value="DUF3290"/>
</dbReference>
<dbReference type="EMBL" id="CP019609">
    <property type="protein sequence ID" value="AQP53496.1"/>
    <property type="molecule type" value="Genomic_DNA"/>
</dbReference>
<evidence type="ECO:0000256" key="1">
    <source>
        <dbReference type="SAM" id="Phobius"/>
    </source>
</evidence>
<evidence type="ECO:0000313" key="2">
    <source>
        <dbReference type="EMBL" id="AQP53496.1"/>
    </source>
</evidence>
<dbReference type="Proteomes" id="UP000188246">
    <property type="component" value="Chromosome"/>
</dbReference>
<feature type="transmembrane region" description="Helical" evidence="1">
    <location>
        <begin position="47"/>
        <end position="66"/>
    </location>
</feature>
<evidence type="ECO:0000313" key="3">
    <source>
        <dbReference type="Proteomes" id="UP000188246"/>
    </source>
</evidence>
<dbReference type="AlphaFoldDB" id="A0A1Q2D515"/>
<keyword evidence="1" id="KW-1133">Transmembrane helix</keyword>
<gene>
    <name evidence="2" type="ORF">BW732_04140</name>
</gene>
<dbReference type="Pfam" id="PF11694">
    <property type="entry name" value="DUF3290"/>
    <property type="match status" value="1"/>
</dbReference>
<sequence length="150" mass="17735">MDFYTYKYFVQQSQHADLIKYILLILLLVALLLIVWKQFRSRERVKYRDLVILLSLTIMFFVGIQVNDYEVGKLNQNNSAQMVEFLESLAKRQKVAVDDLSVNSRSIKDEMIIKMFDNYYQVNMSNDLSSYKLEETFLIHDTVKNVIEGD</sequence>